<dbReference type="EMBL" id="BPEU01000013">
    <property type="protein sequence ID" value="GIU40883.1"/>
    <property type="molecule type" value="Genomic_DNA"/>
</dbReference>
<name>A0ABQ4P079_SHECO</name>
<dbReference type="Proteomes" id="UP000773469">
    <property type="component" value="Unassembled WGS sequence"/>
</dbReference>
<proteinExistence type="predicted"/>
<keyword evidence="2" id="KW-1185">Reference proteome</keyword>
<evidence type="ECO:0000313" key="1">
    <source>
        <dbReference type="EMBL" id="GIU40883.1"/>
    </source>
</evidence>
<organism evidence="1 2">
    <name type="scientific">Shewanella colwelliana</name>
    <name type="common">Alteromonas colwelliana</name>
    <dbReference type="NCBI Taxonomy" id="23"/>
    <lineage>
        <taxon>Bacteria</taxon>
        <taxon>Pseudomonadati</taxon>
        <taxon>Pseudomonadota</taxon>
        <taxon>Gammaproteobacteria</taxon>
        <taxon>Alteromonadales</taxon>
        <taxon>Shewanellaceae</taxon>
        <taxon>Shewanella</taxon>
    </lineage>
</organism>
<sequence length="63" mass="6906">MSKPNLVEGIFDSATRILTIGTTKTCAFKVTGAVLNSDLRLEKLTTWARKQNLINENGVIAEI</sequence>
<dbReference type="RefSeq" id="WP_220756871.1">
    <property type="nucleotide sequence ID" value="NZ_BPEU01000013.1"/>
</dbReference>
<comment type="caution">
    <text evidence="1">The sequence shown here is derived from an EMBL/GenBank/DDBJ whole genome shotgun (WGS) entry which is preliminary data.</text>
</comment>
<protein>
    <submittedName>
        <fullName evidence="1">Uncharacterized protein</fullName>
    </submittedName>
</protein>
<gene>
    <name evidence="1" type="ORF">TUM3794_19870</name>
</gene>
<evidence type="ECO:0000313" key="2">
    <source>
        <dbReference type="Proteomes" id="UP000773469"/>
    </source>
</evidence>
<reference evidence="1 2" key="1">
    <citation type="submission" date="2021-05" db="EMBL/GenBank/DDBJ databases">
        <title>Molecular characterization for Shewanella algae harboring chromosomal blaOXA-55-like strains isolated from clinical and environment sample.</title>
        <authorList>
            <person name="Ohama Y."/>
            <person name="Aoki K."/>
            <person name="Harada S."/>
            <person name="Moriya K."/>
            <person name="Ishii Y."/>
            <person name="Tateda K."/>
        </authorList>
    </citation>
    <scope>NUCLEOTIDE SEQUENCE [LARGE SCALE GENOMIC DNA]</scope>
    <source>
        <strain evidence="1 2">MBTL60-118</strain>
    </source>
</reference>
<accession>A0ABQ4P079</accession>